<name>A0A410RXU2_CORCK</name>
<dbReference type="EMBL" id="CP034669">
    <property type="protein sequence ID" value="QAT86757.1"/>
    <property type="molecule type" value="Genomic_DNA"/>
</dbReference>
<dbReference type="Proteomes" id="UP000288758">
    <property type="component" value="Chromosome"/>
</dbReference>
<gene>
    <name evidence="2" type="ORF">EJ065_5222</name>
</gene>
<evidence type="ECO:0000313" key="3">
    <source>
        <dbReference type="Proteomes" id="UP000288758"/>
    </source>
</evidence>
<organism evidence="2 3">
    <name type="scientific">Corallococcus coralloides</name>
    <name type="common">Myxococcus coralloides</name>
    <dbReference type="NCBI Taxonomy" id="184914"/>
    <lineage>
        <taxon>Bacteria</taxon>
        <taxon>Pseudomonadati</taxon>
        <taxon>Myxococcota</taxon>
        <taxon>Myxococcia</taxon>
        <taxon>Myxococcales</taxon>
        <taxon>Cystobacterineae</taxon>
        <taxon>Myxococcaceae</taxon>
        <taxon>Corallococcus</taxon>
    </lineage>
</organism>
<sequence length="587" mass="63363">MGPLHPRVALTSRERKRRPRNAPEGPAGGAWKPLQGFPGLASEAVPPPPQKGKKPVRQSDRIPRPGRTSSLGPGGRPRWSKTCPTGGLRRIARPTGWLLSNKGGRSVEHDADAKKPAARQQSADVVGQQFEEDFGSDGGGMAGAETTETHVVLQRGEDGLHGGDALVVAGDGPRLRHALAHGLAKALVVPAHGQLAVRAPGTARPLRAVGTPDAGVDFARVEVIAHRPLHGAPRRTHHGARGGLKLEGLAPEHAGLIGQRARRGGLLEQHVHPVAVERGEAQVLLAPVARIRGHLKPRRGGQPRLPQHAPRLLEGPRQVALVIARGRQQHSHHQPLPHPTGNHRHPVARVHPIARELHQSRAGVAEHHGGGPALLAQQDGLLVALYLVVVVLLRWLRQRTDVHLGQGLQALERVLAHAHLAAAGVRPQPHAIDGQGLLLDEAFLGGPPDGFFQRLREEGPLAGSKPVEHGAADGMARTQESQRHVRLQRMRQLRALVDADEAGVHPERQYLARRIPPLAQGRGARLHPRQVEALHQLAHLPGQVLSRHHSLRRGEHLTLRCLEARRRVPRDTAPARLLCQPAGGFFL</sequence>
<dbReference type="AlphaFoldDB" id="A0A410RXU2"/>
<accession>A0A410RXU2</accession>
<reference evidence="2 3" key="1">
    <citation type="submission" date="2018-12" db="EMBL/GenBank/DDBJ databases">
        <title>Complete Genome Sequence of the Corallopyronin A producing Myxobacterium Corallococcus coralloides B035.</title>
        <authorList>
            <person name="Bouhired S.M."/>
            <person name="Rupp O."/>
            <person name="Blom J."/>
            <person name="Schaeberle T.F."/>
            <person name="Kehraus S."/>
            <person name="Schiefer A."/>
            <person name="Pfarr K."/>
            <person name="Goesmann A."/>
            <person name="Hoerauf A."/>
            <person name="Koenig G.M."/>
        </authorList>
    </citation>
    <scope>NUCLEOTIDE SEQUENCE [LARGE SCALE GENOMIC DNA]</scope>
    <source>
        <strain evidence="2 3">B035</strain>
    </source>
</reference>
<protein>
    <submittedName>
        <fullName evidence="2">Uncharacterized protein</fullName>
    </submittedName>
</protein>
<evidence type="ECO:0000256" key="1">
    <source>
        <dbReference type="SAM" id="MobiDB-lite"/>
    </source>
</evidence>
<evidence type="ECO:0000313" key="2">
    <source>
        <dbReference type="EMBL" id="QAT86757.1"/>
    </source>
</evidence>
<feature type="region of interest" description="Disordered" evidence="1">
    <location>
        <begin position="1"/>
        <end position="93"/>
    </location>
</feature>
<proteinExistence type="predicted"/>